<evidence type="ECO:0000313" key="5">
    <source>
        <dbReference type="EMBL" id="PPK74125.1"/>
    </source>
</evidence>
<dbReference type="InterPro" id="IPR001173">
    <property type="entry name" value="Glyco_trans_2-like"/>
</dbReference>
<dbReference type="SUPFAM" id="SSF53448">
    <property type="entry name" value="Nucleotide-diphospho-sugar transferases"/>
    <property type="match status" value="1"/>
</dbReference>
<dbReference type="InterPro" id="IPR029044">
    <property type="entry name" value="Nucleotide-diphossugar_trans"/>
</dbReference>
<dbReference type="Proteomes" id="UP000240010">
    <property type="component" value="Unassembled WGS sequence"/>
</dbReference>
<dbReference type="GO" id="GO:0016757">
    <property type="term" value="F:glycosyltransferase activity"/>
    <property type="evidence" value="ECO:0007669"/>
    <property type="project" value="UniProtKB-KW"/>
</dbReference>
<feature type="domain" description="Glycosyltransferase 2-like" evidence="4">
    <location>
        <begin position="19"/>
        <end position="142"/>
    </location>
</feature>
<evidence type="ECO:0000256" key="3">
    <source>
        <dbReference type="ARBA" id="ARBA00022679"/>
    </source>
</evidence>
<dbReference type="AlphaFoldDB" id="A0A2S6H9I6"/>
<protein>
    <submittedName>
        <fullName evidence="5">Glycosyl transferase family 2</fullName>
    </submittedName>
</protein>
<dbReference type="EMBL" id="PTIZ01000011">
    <property type="protein sequence ID" value="PPK74125.1"/>
    <property type="molecule type" value="Genomic_DNA"/>
</dbReference>
<organism evidence="5 6">
    <name type="scientific">Methylobacter tundripaludum</name>
    <dbReference type="NCBI Taxonomy" id="173365"/>
    <lineage>
        <taxon>Bacteria</taxon>
        <taxon>Pseudomonadati</taxon>
        <taxon>Pseudomonadota</taxon>
        <taxon>Gammaproteobacteria</taxon>
        <taxon>Methylococcales</taxon>
        <taxon>Methylococcaceae</taxon>
        <taxon>Methylobacter</taxon>
    </lineage>
</organism>
<comment type="similarity">
    <text evidence="1">Belongs to the glycosyltransferase 2 family.</text>
</comment>
<evidence type="ECO:0000259" key="4">
    <source>
        <dbReference type="Pfam" id="PF00535"/>
    </source>
</evidence>
<gene>
    <name evidence="5" type="ORF">B0F87_11156</name>
</gene>
<evidence type="ECO:0000313" key="6">
    <source>
        <dbReference type="Proteomes" id="UP000240010"/>
    </source>
</evidence>
<keyword evidence="2" id="KW-0328">Glycosyltransferase</keyword>
<dbReference type="Pfam" id="PF00535">
    <property type="entry name" value="Glycos_transf_2"/>
    <property type="match status" value="1"/>
</dbReference>
<dbReference type="Gene3D" id="3.90.550.10">
    <property type="entry name" value="Spore Coat Polysaccharide Biosynthesis Protein SpsA, Chain A"/>
    <property type="match status" value="1"/>
</dbReference>
<evidence type="ECO:0000256" key="1">
    <source>
        <dbReference type="ARBA" id="ARBA00006739"/>
    </source>
</evidence>
<reference evidence="5 6" key="1">
    <citation type="submission" date="2018-02" db="EMBL/GenBank/DDBJ databases">
        <title>Subsurface microbial communities from deep shales in Ohio and West Virginia, USA.</title>
        <authorList>
            <person name="Wrighton K."/>
        </authorList>
    </citation>
    <scope>NUCLEOTIDE SEQUENCE [LARGE SCALE GENOMIC DNA]</scope>
    <source>
        <strain evidence="5 6">OWC-DMM</strain>
    </source>
</reference>
<dbReference type="InterPro" id="IPR050834">
    <property type="entry name" value="Glycosyltransf_2"/>
</dbReference>
<dbReference type="RefSeq" id="WP_104430009.1">
    <property type="nucleotide sequence ID" value="NZ_PTIZ01000011.1"/>
</dbReference>
<evidence type="ECO:0000256" key="2">
    <source>
        <dbReference type="ARBA" id="ARBA00022676"/>
    </source>
</evidence>
<name>A0A2S6H9I6_9GAMM</name>
<proteinExistence type="inferred from homology"/>
<dbReference type="PANTHER" id="PTHR43685:SF5">
    <property type="entry name" value="GLYCOSYLTRANSFERASE EPSE-RELATED"/>
    <property type="match status" value="1"/>
</dbReference>
<comment type="caution">
    <text evidence="5">The sequence shown here is derived from an EMBL/GenBank/DDBJ whole genome shotgun (WGS) entry which is preliminary data.</text>
</comment>
<accession>A0A2S6H9I6</accession>
<sequence length="360" mass="41547">MIESPTPALTAAEVEPLISVVLPIYNGEQYLAEAIDSVLSQTFANFELIMIDDGSTDDSQHILREYEKRDPRVRVVVRENRGLATTLNDAIDIARGTWIARMDQDDIALPHRFERQLEWLEQTGADICGSWVQRFGSSDKRVVRLPQTDDAIKMAMLFCSPFAHPAVIMRALLVKRLRYDKTWEKAEDYDLWERAAEAGWKMANVPEVLLSYRVHAEQISTLTANRQQQLTQDIRRRYGAFVSHSMRLNQRWIDEVLKISESSLSELDMDAVDAAFTELLQQSHGEARDVVFDHATRLYFRAAANCPNIVSRWSKLNREFGEGFKVATKLQLWLFRLLQVRADGALFKQLKRIYIWRASR</sequence>
<dbReference type="PANTHER" id="PTHR43685">
    <property type="entry name" value="GLYCOSYLTRANSFERASE"/>
    <property type="match status" value="1"/>
</dbReference>
<keyword evidence="3 5" id="KW-0808">Transferase</keyword>